<dbReference type="Proteomes" id="UP001518925">
    <property type="component" value="Unassembled WGS sequence"/>
</dbReference>
<accession>A0ABS2DKS0</accession>
<sequence>MSIEAIKVIEEYRSVLNKSDVNEVNTWISDDFIGYFGYYNDRDYEIYNGDSYKKSNVETFNSYKGKNPQWEYNDLTHNFRSEKEIILSSIITFYLSGEKVASALAMEIFKKEQDGWKLYRQHMERYSSY</sequence>
<dbReference type="SUPFAM" id="SSF54427">
    <property type="entry name" value="NTF2-like"/>
    <property type="match status" value="1"/>
</dbReference>
<dbReference type="EMBL" id="JAFELM010000029">
    <property type="protein sequence ID" value="MBM6618073.1"/>
    <property type="molecule type" value="Genomic_DNA"/>
</dbReference>
<name>A0ABS2DKS0_9BACI</name>
<evidence type="ECO:0000313" key="2">
    <source>
        <dbReference type="Proteomes" id="UP001518925"/>
    </source>
</evidence>
<dbReference type="InterPro" id="IPR032710">
    <property type="entry name" value="NTF2-like_dom_sf"/>
</dbReference>
<keyword evidence="2" id="KW-1185">Reference proteome</keyword>
<protein>
    <submittedName>
        <fullName evidence="1">DUF4440 domain-containing protein</fullName>
    </submittedName>
</protein>
<reference evidence="1 2" key="1">
    <citation type="submission" date="2021-02" db="EMBL/GenBank/DDBJ databases">
        <title>Bacillus sp. RD4P76, an endophyte from a halophyte.</title>
        <authorList>
            <person name="Sun J.-Q."/>
        </authorList>
    </citation>
    <scope>NUCLEOTIDE SEQUENCE [LARGE SCALE GENOMIC DNA]</scope>
    <source>
        <strain evidence="1 2">RD4P76</strain>
    </source>
</reference>
<evidence type="ECO:0000313" key="1">
    <source>
        <dbReference type="EMBL" id="MBM6618073.1"/>
    </source>
</evidence>
<organism evidence="1 2">
    <name type="scientific">Bacillus suaedaesalsae</name>
    <dbReference type="NCBI Taxonomy" id="2810349"/>
    <lineage>
        <taxon>Bacteria</taxon>
        <taxon>Bacillati</taxon>
        <taxon>Bacillota</taxon>
        <taxon>Bacilli</taxon>
        <taxon>Bacillales</taxon>
        <taxon>Bacillaceae</taxon>
        <taxon>Bacillus</taxon>
    </lineage>
</organism>
<gene>
    <name evidence="1" type="ORF">JR050_10430</name>
</gene>
<dbReference type="RefSeq" id="WP_204203441.1">
    <property type="nucleotide sequence ID" value="NZ_JAFELM010000029.1"/>
</dbReference>
<comment type="caution">
    <text evidence="1">The sequence shown here is derived from an EMBL/GenBank/DDBJ whole genome shotgun (WGS) entry which is preliminary data.</text>
</comment>
<proteinExistence type="predicted"/>